<dbReference type="InterPro" id="IPR026894">
    <property type="entry name" value="DnaJ_X"/>
</dbReference>
<dbReference type="PROSITE" id="PS00636">
    <property type="entry name" value="DNAJ_1"/>
    <property type="match status" value="1"/>
</dbReference>
<dbReference type="OrthoDB" id="552049at2759"/>
<feature type="compositionally biased region" description="Gly residues" evidence="1">
    <location>
        <begin position="204"/>
        <end position="216"/>
    </location>
</feature>
<dbReference type="Pfam" id="PF14308">
    <property type="entry name" value="DnaJ-X"/>
    <property type="match status" value="1"/>
</dbReference>
<dbReference type="InterPro" id="IPR036869">
    <property type="entry name" value="J_dom_sf"/>
</dbReference>
<dbReference type="InterPro" id="IPR001623">
    <property type="entry name" value="DnaJ_domain"/>
</dbReference>
<dbReference type="PRINTS" id="PR00625">
    <property type="entry name" value="JDOMAIN"/>
</dbReference>
<dbReference type="EMBL" id="ML014135">
    <property type="protein sequence ID" value="RKP02785.1"/>
    <property type="molecule type" value="Genomic_DNA"/>
</dbReference>
<evidence type="ECO:0000259" key="2">
    <source>
        <dbReference type="PROSITE" id="PS50076"/>
    </source>
</evidence>
<dbReference type="PANTHER" id="PTHR44924:SF1">
    <property type="entry name" value="DNAJ SUBFAMILY A MEMBER 2"/>
    <property type="match status" value="1"/>
</dbReference>
<protein>
    <recommendedName>
        <fullName evidence="2">J domain-containing protein</fullName>
    </recommendedName>
</protein>
<dbReference type="AlphaFoldDB" id="A0A4P9XBM4"/>
<accession>A0A4P9XBM4</accession>
<dbReference type="Gene3D" id="1.10.287.110">
    <property type="entry name" value="DnaJ domain"/>
    <property type="match status" value="1"/>
</dbReference>
<dbReference type="STRING" id="1555241.A0A4P9XBM4"/>
<dbReference type="PROSITE" id="PS50076">
    <property type="entry name" value="DNAJ_2"/>
    <property type="match status" value="1"/>
</dbReference>
<dbReference type="SMART" id="SM00271">
    <property type="entry name" value="DnaJ"/>
    <property type="match status" value="1"/>
</dbReference>
<evidence type="ECO:0000313" key="4">
    <source>
        <dbReference type="Proteomes" id="UP000274922"/>
    </source>
</evidence>
<sequence>MLALAELHAILDLTPNAAASGKRSSHAGTSSSTSGGPPRPHAAAPRTPPRPASAAENSGGSTPRSFAAGGQRGRGSDAQPLERTYYDLLGVDPQATPAQIKKGYYVMAMKYHPDKNPDDPTAEQKFKDISEAYQVLSDPGRRTLYNQFGEQAVGAGGQGGAMFTDPEEFFRNQFGGDKFTDIIGEISIARDFKEAMASVDGQSDGSGGGAHAGGSTGATQGSTAAGKTVSSSSVSLQERLAIRKERVDRLVQTLANKLSLYVDAFPVDAMQSFREVIQQEADMLKDESYGVELLHAIGYTYALKAHQYLAKHDAEDGPVLRRAWGFGNQVAGMMREKAHILGETFGTFKTALDLRHSFTKLQEMEAQREKEEAASGEIAADTSGARERLEREAADKGMEALWRGSKLEVEAVLREVCDRVLSEPLPHRELSRRRAKALRVVGEIYFAVKKTNP</sequence>
<dbReference type="Proteomes" id="UP000274922">
    <property type="component" value="Unassembled WGS sequence"/>
</dbReference>
<evidence type="ECO:0000313" key="3">
    <source>
        <dbReference type="EMBL" id="RKP02785.1"/>
    </source>
</evidence>
<feature type="compositionally biased region" description="Low complexity" evidence="1">
    <location>
        <begin position="20"/>
        <end position="45"/>
    </location>
</feature>
<keyword evidence="4" id="KW-1185">Reference proteome</keyword>
<organism evidence="3 4">
    <name type="scientific">Caulochytrium protostelioides</name>
    <dbReference type="NCBI Taxonomy" id="1555241"/>
    <lineage>
        <taxon>Eukaryota</taxon>
        <taxon>Fungi</taxon>
        <taxon>Fungi incertae sedis</taxon>
        <taxon>Chytridiomycota</taxon>
        <taxon>Chytridiomycota incertae sedis</taxon>
        <taxon>Chytridiomycetes</taxon>
        <taxon>Caulochytriales</taxon>
        <taxon>Caulochytriaceae</taxon>
        <taxon>Caulochytrium</taxon>
    </lineage>
</organism>
<feature type="region of interest" description="Disordered" evidence="1">
    <location>
        <begin position="15"/>
        <end position="78"/>
    </location>
</feature>
<dbReference type="PANTHER" id="PTHR44924">
    <property type="entry name" value="DNAJ SUBFAMILY A MEMBER 2"/>
    <property type="match status" value="1"/>
</dbReference>
<name>A0A4P9XBM4_9FUNG</name>
<evidence type="ECO:0000256" key="1">
    <source>
        <dbReference type="SAM" id="MobiDB-lite"/>
    </source>
</evidence>
<dbReference type="Pfam" id="PF00226">
    <property type="entry name" value="DnaJ"/>
    <property type="match status" value="1"/>
</dbReference>
<feature type="region of interest" description="Disordered" evidence="1">
    <location>
        <begin position="199"/>
        <end position="230"/>
    </location>
</feature>
<proteinExistence type="predicted"/>
<dbReference type="InterPro" id="IPR018253">
    <property type="entry name" value="DnaJ_domain_CS"/>
</dbReference>
<dbReference type="SUPFAM" id="SSF46565">
    <property type="entry name" value="Chaperone J-domain"/>
    <property type="match status" value="1"/>
</dbReference>
<gene>
    <name evidence="3" type="ORF">CXG81DRAFT_10394</name>
</gene>
<reference evidence="4" key="1">
    <citation type="journal article" date="2018" name="Nat. Microbiol.">
        <title>Leveraging single-cell genomics to expand the fungal tree of life.</title>
        <authorList>
            <person name="Ahrendt S.R."/>
            <person name="Quandt C.A."/>
            <person name="Ciobanu D."/>
            <person name="Clum A."/>
            <person name="Salamov A."/>
            <person name="Andreopoulos B."/>
            <person name="Cheng J.F."/>
            <person name="Woyke T."/>
            <person name="Pelin A."/>
            <person name="Henrissat B."/>
            <person name="Reynolds N.K."/>
            <person name="Benny G.L."/>
            <person name="Smith M.E."/>
            <person name="James T.Y."/>
            <person name="Grigoriev I.V."/>
        </authorList>
    </citation>
    <scope>NUCLEOTIDE SEQUENCE [LARGE SCALE GENOMIC DNA]</scope>
    <source>
        <strain evidence="4">ATCC 52028</strain>
    </source>
</reference>
<feature type="domain" description="J" evidence="2">
    <location>
        <begin position="84"/>
        <end position="149"/>
    </location>
</feature>
<feature type="compositionally biased region" description="Low complexity" evidence="1">
    <location>
        <begin position="217"/>
        <end position="226"/>
    </location>
</feature>
<dbReference type="CDD" id="cd06257">
    <property type="entry name" value="DnaJ"/>
    <property type="match status" value="1"/>
</dbReference>
<feature type="region of interest" description="Disordered" evidence="1">
    <location>
        <begin position="369"/>
        <end position="390"/>
    </location>
</feature>